<reference evidence="5 6" key="1">
    <citation type="journal article" date="2012" name="Science">
        <title>The Paleozoic origin of enzymatic lignin decomposition reconstructed from 31 fungal genomes.</title>
        <authorList>
            <person name="Floudas D."/>
            <person name="Binder M."/>
            <person name="Riley R."/>
            <person name="Barry K."/>
            <person name="Blanchette R.A."/>
            <person name="Henrissat B."/>
            <person name="Martinez A.T."/>
            <person name="Otillar R."/>
            <person name="Spatafora J.W."/>
            <person name="Yadav J.S."/>
            <person name="Aerts A."/>
            <person name="Benoit I."/>
            <person name="Boyd A."/>
            <person name="Carlson A."/>
            <person name="Copeland A."/>
            <person name="Coutinho P.M."/>
            <person name="de Vries R.P."/>
            <person name="Ferreira P."/>
            <person name="Findley K."/>
            <person name="Foster B."/>
            <person name="Gaskell J."/>
            <person name="Glotzer D."/>
            <person name="Gorecki P."/>
            <person name="Heitman J."/>
            <person name="Hesse C."/>
            <person name="Hori C."/>
            <person name="Igarashi K."/>
            <person name="Jurgens J.A."/>
            <person name="Kallen N."/>
            <person name="Kersten P."/>
            <person name="Kohler A."/>
            <person name="Kuees U."/>
            <person name="Kumar T.K.A."/>
            <person name="Kuo A."/>
            <person name="LaButti K."/>
            <person name="Larrondo L.F."/>
            <person name="Lindquist E."/>
            <person name="Ling A."/>
            <person name="Lombard V."/>
            <person name="Lucas S."/>
            <person name="Lundell T."/>
            <person name="Martin R."/>
            <person name="McLaughlin D.J."/>
            <person name="Morgenstern I."/>
            <person name="Morin E."/>
            <person name="Murat C."/>
            <person name="Nagy L.G."/>
            <person name="Nolan M."/>
            <person name="Ohm R.A."/>
            <person name="Patyshakuliyeva A."/>
            <person name="Rokas A."/>
            <person name="Ruiz-Duenas F.J."/>
            <person name="Sabat G."/>
            <person name="Salamov A."/>
            <person name="Samejima M."/>
            <person name="Schmutz J."/>
            <person name="Slot J.C."/>
            <person name="St John F."/>
            <person name="Stenlid J."/>
            <person name="Sun H."/>
            <person name="Sun S."/>
            <person name="Syed K."/>
            <person name="Tsang A."/>
            <person name="Wiebenga A."/>
            <person name="Young D."/>
            <person name="Pisabarro A."/>
            <person name="Eastwood D.C."/>
            <person name="Martin F."/>
            <person name="Cullen D."/>
            <person name="Grigoriev I.V."/>
            <person name="Hibbett D.S."/>
        </authorList>
    </citation>
    <scope>NUCLEOTIDE SEQUENCE [LARGE SCALE GENOMIC DNA]</scope>
    <source>
        <strain evidence="5 6">MD-104</strain>
    </source>
</reference>
<dbReference type="Gene3D" id="3.40.640.10">
    <property type="entry name" value="Type I PLP-dependent aspartate aminotransferase-like (Major domain)"/>
    <property type="match status" value="1"/>
</dbReference>
<gene>
    <name evidence="5" type="ORF">WOLCODRAFT_107956</name>
</gene>
<dbReference type="PANTHER" id="PTHR42735">
    <property type="match status" value="1"/>
</dbReference>
<dbReference type="Pfam" id="PF00282">
    <property type="entry name" value="Pyridoxal_deC"/>
    <property type="match status" value="1"/>
</dbReference>
<evidence type="ECO:0000256" key="3">
    <source>
        <dbReference type="ARBA" id="ARBA00023239"/>
    </source>
</evidence>
<keyword evidence="3" id="KW-0456">Lyase</keyword>
<comment type="cofactor">
    <cofactor evidence="1 4">
        <name>pyridoxal 5'-phosphate</name>
        <dbReference type="ChEBI" id="CHEBI:597326"/>
    </cofactor>
</comment>
<proteinExistence type="predicted"/>
<dbReference type="EMBL" id="KB467865">
    <property type="protein sequence ID" value="PCH35944.1"/>
    <property type="molecule type" value="Genomic_DNA"/>
</dbReference>
<organism evidence="5 6">
    <name type="scientific">Wolfiporia cocos (strain MD-104)</name>
    <name type="common">Brown rot fungus</name>
    <dbReference type="NCBI Taxonomy" id="742152"/>
    <lineage>
        <taxon>Eukaryota</taxon>
        <taxon>Fungi</taxon>
        <taxon>Dikarya</taxon>
        <taxon>Basidiomycota</taxon>
        <taxon>Agaricomycotina</taxon>
        <taxon>Agaricomycetes</taxon>
        <taxon>Polyporales</taxon>
        <taxon>Phaeolaceae</taxon>
        <taxon>Wolfiporia</taxon>
    </lineage>
</organism>
<sequence>MSSYTPIEYARFPDFDKTIGAWFVGPKAENSDILEEQLRKIVRYFRHGRECYFPKDAASITTEMKVSAEFQAAVDKLDQVLEYMSILLAHHTVPFASPRYAAHVSADTTLPSIVGYVLGMLYNQNNVSPEASPLTSVIEYIVGQDICHMLGFNTAEVRKEPENESLPIGWGHVTCDGSVANYESMWYARSLKFYPLSLMLALQEGDLQFAAPTFMVRPTGASGDKLYVECSAWELLNLKQDVILGLGEALARQFDISSDFLDAAVQPYLAQALGKGELEKRFGVKPPKYFNAITKHYSINKAANILGIGESNLVNIDIDDHARMKADVLKQELLKCISEQIPIYAVLAIMGTTEHGAVDPLVDICNIRDELERENGVSFLIHCDAAWGGYFTSILRDPPSGWRERDVDPDFLAKPLLPYTRAQLEYIKHADTVTVDSHKTGYCPYPAGGLCYRDERMRFLITTTSPYINTTGEGVEAMGTYGLEGSKPGAAPLAVWTTNVTLGLHMGGYGTLLSQSIFSGVRYFMLWSTISDDHPTVFVTPFNVLEVPQERKTRIKKSILERSVNEILRDPAAMDDIQTIGSDLMINTFACNFRLSDYGPFNEDVAEANFFNQRIYERLSIRRITDDPNLRPTVLVGTVWEQALYKDCLTHFKAKLHLDSADPLDLHAFSSVAMSPFVIENVIETVGQGFLKVAEEEVQNCMSRITVTPAFHSFIMQGTDQLFLVYQPMLYIARHRQQVIITAQLPPDAMEAYVQAKTEDPSATFVLYNSEEALLNDLLTGGSFAVNIVKGVPQVYGDSASNIATNVQLTNIQILVNRSLARADLSDHYPKQMQFYLYGTGRQWHIDHILYRAPNAQLTAGQVSINADITVGGPGTSYILEMVDRNEAAMQPFSDTHLPSFFKPGGTSRINIYAADGSTPDLHARTLITTGTVTLGDDVYVDAHFINQELLAPMSVVPEAGARVGAPPAGVLDGIRGGLRDVSKRSGVALSHDLDGALARHPVSVGGYRLVSGRRVGGVPVSRFFVERADDEASRLAEVRREWQRSLDTSRYGYGGNAQVV</sequence>
<dbReference type="InterPro" id="IPR015424">
    <property type="entry name" value="PyrdxlP-dep_Trfase"/>
</dbReference>
<accession>A0A2H3JGV9</accession>
<dbReference type="GO" id="GO:0016830">
    <property type="term" value="F:carbon-carbon lyase activity"/>
    <property type="evidence" value="ECO:0007669"/>
    <property type="project" value="InterPro"/>
</dbReference>
<dbReference type="AlphaFoldDB" id="A0A2H3JGV9"/>
<dbReference type="InterPro" id="IPR050477">
    <property type="entry name" value="GrpII_AminoAcid_Decarb"/>
</dbReference>
<evidence type="ECO:0000313" key="5">
    <source>
        <dbReference type="EMBL" id="PCH35944.1"/>
    </source>
</evidence>
<dbReference type="OrthoDB" id="2161780at2759"/>
<dbReference type="SUPFAM" id="SSF53383">
    <property type="entry name" value="PLP-dependent transferases"/>
    <property type="match status" value="1"/>
</dbReference>
<evidence type="ECO:0000313" key="6">
    <source>
        <dbReference type="Proteomes" id="UP000218811"/>
    </source>
</evidence>
<dbReference type="GO" id="GO:0030170">
    <property type="term" value="F:pyridoxal phosphate binding"/>
    <property type="evidence" value="ECO:0007669"/>
    <property type="project" value="InterPro"/>
</dbReference>
<dbReference type="Proteomes" id="UP000218811">
    <property type="component" value="Unassembled WGS sequence"/>
</dbReference>
<evidence type="ECO:0000256" key="1">
    <source>
        <dbReference type="ARBA" id="ARBA00001933"/>
    </source>
</evidence>
<dbReference type="OMA" id="ATWLTHK"/>
<dbReference type="GO" id="GO:0019752">
    <property type="term" value="P:carboxylic acid metabolic process"/>
    <property type="evidence" value="ECO:0007669"/>
    <property type="project" value="InterPro"/>
</dbReference>
<evidence type="ECO:0000256" key="2">
    <source>
        <dbReference type="ARBA" id="ARBA00022898"/>
    </source>
</evidence>
<name>A0A2H3JGV9_WOLCO</name>
<evidence type="ECO:0000256" key="4">
    <source>
        <dbReference type="PIRSR" id="PIRSR602129-50"/>
    </source>
</evidence>
<keyword evidence="6" id="KW-1185">Reference proteome</keyword>
<dbReference type="InterPro" id="IPR002129">
    <property type="entry name" value="PyrdxlP-dep_de-COase"/>
</dbReference>
<dbReference type="PANTHER" id="PTHR42735:SF4">
    <property type="entry name" value="PYRIDOXAL PHOSPHATE-DEPENDENT DECARBOXYLASE FAMILY PROTEIN"/>
    <property type="match status" value="1"/>
</dbReference>
<keyword evidence="5" id="KW-0808">Transferase</keyword>
<dbReference type="GO" id="GO:0016740">
    <property type="term" value="F:transferase activity"/>
    <property type="evidence" value="ECO:0007669"/>
    <property type="project" value="UniProtKB-KW"/>
</dbReference>
<feature type="modified residue" description="N6-(pyridoxal phosphate)lysine" evidence="4">
    <location>
        <position position="439"/>
    </location>
</feature>
<keyword evidence="2 4" id="KW-0663">Pyridoxal phosphate</keyword>
<dbReference type="InterPro" id="IPR015421">
    <property type="entry name" value="PyrdxlP-dep_Trfase_major"/>
</dbReference>
<dbReference type="STRING" id="742152.A0A2H3JGV9"/>
<protein>
    <submittedName>
        <fullName evidence="5">PLP-dependent transferase</fullName>
    </submittedName>
</protein>